<keyword evidence="3" id="KW-1185">Reference proteome</keyword>
<evidence type="ECO:0000256" key="1">
    <source>
        <dbReference type="SAM" id="Phobius"/>
    </source>
</evidence>
<dbReference type="EMBL" id="JABTTE010000029">
    <property type="protein sequence ID" value="NSL53123.1"/>
    <property type="molecule type" value="Genomic_DNA"/>
</dbReference>
<reference evidence="2" key="1">
    <citation type="submission" date="2020-06" db="EMBL/GenBank/DDBJ databases">
        <title>A novel thermopfilic bacterium from Erzurum, Turkey.</title>
        <authorList>
            <person name="Adiguzel A."/>
            <person name="Ay H."/>
            <person name="Baltaci M.O."/>
        </authorList>
    </citation>
    <scope>NUCLEOTIDE SEQUENCE</scope>
    <source>
        <strain evidence="2">P2</strain>
    </source>
</reference>
<keyword evidence="1" id="KW-1133">Transmembrane helix</keyword>
<proteinExistence type="predicted"/>
<comment type="caution">
    <text evidence="2">The sequence shown here is derived from an EMBL/GenBank/DDBJ whole genome shotgun (WGS) entry which is preliminary data.</text>
</comment>
<evidence type="ECO:0000313" key="3">
    <source>
        <dbReference type="Proteomes" id="UP000625804"/>
    </source>
</evidence>
<sequence>MKKVLALFSIIFIIGFISILIIKNDKQTEETPKILTELRDNGIIEGKREFIFSLENIGKNEAELQFLTWLEYNYSLQYLTYKEEVSPDGTTEHVDLKKRNRPRKLVLKPNERIDYRLHLSGYPKGTYEITVSPAVDQYNLGIQKIVFSIE</sequence>
<keyword evidence="1" id="KW-0472">Membrane</keyword>
<name>A0A8J8KDK9_9BACI</name>
<dbReference type="RefSeq" id="WP_173732325.1">
    <property type="nucleotide sequence ID" value="NZ_JABTTE010000029.1"/>
</dbReference>
<dbReference type="AlphaFoldDB" id="A0A8J8KDK9"/>
<feature type="transmembrane region" description="Helical" evidence="1">
    <location>
        <begin position="6"/>
        <end position="22"/>
    </location>
</feature>
<dbReference type="Proteomes" id="UP000625804">
    <property type="component" value="Unassembled WGS sequence"/>
</dbReference>
<gene>
    <name evidence="2" type="ORF">HR057_15365</name>
</gene>
<accession>A0A8J8KDK9</accession>
<keyword evidence="1" id="KW-0812">Transmembrane</keyword>
<organism evidence="2 3">
    <name type="scientific">Calidifontibacillus erzurumensis</name>
    <dbReference type="NCBI Taxonomy" id="2741433"/>
    <lineage>
        <taxon>Bacteria</taxon>
        <taxon>Bacillati</taxon>
        <taxon>Bacillota</taxon>
        <taxon>Bacilli</taxon>
        <taxon>Bacillales</taxon>
        <taxon>Bacillaceae</taxon>
        <taxon>Calidifontibacillus/Schinkia group</taxon>
        <taxon>Calidifontibacillus</taxon>
    </lineage>
</organism>
<protein>
    <recommendedName>
        <fullName evidence="4">Intracellular proteinase inhibitor BsuPI</fullName>
    </recommendedName>
</protein>
<evidence type="ECO:0008006" key="4">
    <source>
        <dbReference type="Google" id="ProtNLM"/>
    </source>
</evidence>
<evidence type="ECO:0000313" key="2">
    <source>
        <dbReference type="EMBL" id="NSL53123.1"/>
    </source>
</evidence>